<reference evidence="1" key="2">
    <citation type="submission" date="2024-03" db="EMBL/GenBank/DDBJ databases">
        <title>The Genome Sequence of Enterococcus sp. DIV0205d.</title>
        <authorList>
            <consortium name="The Broad Institute Genomics Platform"/>
            <consortium name="The Broad Institute Microbial Omics Core"/>
            <consortium name="The Broad Institute Genomic Center for Infectious Diseases"/>
            <person name="Earl A."/>
            <person name="Manson A."/>
            <person name="Gilmore M."/>
            <person name="Schwartman J."/>
            <person name="Shea T."/>
            <person name="Abouelleil A."/>
            <person name="Cao P."/>
            <person name="Chapman S."/>
            <person name="Cusick C."/>
            <person name="Young S."/>
            <person name="Neafsey D."/>
            <person name="Nusbaum C."/>
            <person name="Birren B."/>
        </authorList>
    </citation>
    <scope>NUCLEOTIDE SEQUENCE</scope>
    <source>
        <strain evidence="1">7F3_DIV0205</strain>
    </source>
</reference>
<dbReference type="InterPro" id="IPR009200">
    <property type="entry name" value="DUF1269_membrane"/>
</dbReference>
<evidence type="ECO:0000313" key="1">
    <source>
        <dbReference type="EMBL" id="WYK01848.1"/>
    </source>
</evidence>
<dbReference type="EMBL" id="CP147244">
    <property type="protein sequence ID" value="WYK01848.1"/>
    <property type="molecule type" value="Genomic_DNA"/>
</dbReference>
<sequence length="173" mass="18799">MKNVIVVIFSDEGKTYEVLSTMKNWSGSTKVLSGCVIKNTGEGIVVKDGFDFENDASGWASGGLIGSLIGLISGPLGMLLGGSIGALIGLASDDNKVVESEKVINQVISKLDNYKLALILVVEEPNINEINNFFDANDCAVFYRHSFSQVEQEVKEAEKLQKELAREARKKLQ</sequence>
<keyword evidence="2" id="KW-1185">Reference proteome</keyword>
<protein>
    <recommendedName>
        <fullName evidence="3">DUF1269 domain-containing protein</fullName>
    </recommendedName>
</protein>
<dbReference type="Proteomes" id="UP000194948">
    <property type="component" value="Chromosome"/>
</dbReference>
<dbReference type="AlphaFoldDB" id="A0AAQ3WAX3"/>
<name>A0AAQ3WAX3_9ENTE</name>
<gene>
    <name evidence="1" type="ORF">A5821_002985</name>
</gene>
<accession>A0AAQ3WAX3</accession>
<evidence type="ECO:0008006" key="3">
    <source>
        <dbReference type="Google" id="ProtNLM"/>
    </source>
</evidence>
<dbReference type="RefSeq" id="WP_086315500.1">
    <property type="nucleotide sequence ID" value="NZ_CP147244.1"/>
</dbReference>
<reference evidence="1" key="1">
    <citation type="submission" date="2017-05" db="EMBL/GenBank/DDBJ databases">
        <authorList>
            <consortium name="The Broad Institute Genomics Platform"/>
            <consortium name="The Broad Institute Genomic Center for Infectious Diseases"/>
            <person name="Earl A."/>
            <person name="Manson A."/>
            <person name="Schwartman J."/>
            <person name="Gilmore M."/>
            <person name="Abouelleil A."/>
            <person name="Cao P."/>
            <person name="Chapman S."/>
            <person name="Cusick C."/>
            <person name="Shea T."/>
            <person name="Young S."/>
            <person name="Neafsey D."/>
            <person name="Nusbaum C."/>
            <person name="Birren B."/>
        </authorList>
    </citation>
    <scope>NUCLEOTIDE SEQUENCE</scope>
    <source>
        <strain evidence="1">7F3_DIV0205</strain>
    </source>
</reference>
<dbReference type="Pfam" id="PF06897">
    <property type="entry name" value="DUF1269"/>
    <property type="match status" value="1"/>
</dbReference>
<organism evidence="1 2">
    <name type="scientific">Candidatus Enterococcus palustris</name>
    <dbReference type="NCBI Taxonomy" id="1834189"/>
    <lineage>
        <taxon>Bacteria</taxon>
        <taxon>Bacillati</taxon>
        <taxon>Bacillota</taxon>
        <taxon>Bacilli</taxon>
        <taxon>Lactobacillales</taxon>
        <taxon>Enterococcaceae</taxon>
        <taxon>Enterococcus</taxon>
    </lineage>
</organism>
<evidence type="ECO:0000313" key="2">
    <source>
        <dbReference type="Proteomes" id="UP000194948"/>
    </source>
</evidence>
<proteinExistence type="predicted"/>